<evidence type="ECO:0000313" key="1">
    <source>
        <dbReference type="EMBL" id="KIY68162.1"/>
    </source>
</evidence>
<protein>
    <submittedName>
        <fullName evidence="1">Uncharacterized protein</fullName>
    </submittedName>
</protein>
<accession>A0A0D7BC92</accession>
<keyword evidence="2" id="KW-1185">Reference proteome</keyword>
<name>A0A0D7BC92_9AGAR</name>
<sequence length="171" mass="19139">MPRESFVARAFVDHGTEKRQSTVALNNRNFTHQLVVVPYRRDASDTIGPLASLWMRTWRMADEPQNSKSGEWPRVIGENQPRRAWERSSLASLLLLGEVLFEVNPSPNPTNCLAFDGLSHPPDAAANIPTLAVARLALPFHLSIAEDRLPDDTSAYAVVHFWCVHNQSAEL</sequence>
<proteinExistence type="predicted"/>
<dbReference type="Proteomes" id="UP000054007">
    <property type="component" value="Unassembled WGS sequence"/>
</dbReference>
<organism evidence="1 2">
    <name type="scientific">Cylindrobasidium torrendii FP15055 ss-10</name>
    <dbReference type="NCBI Taxonomy" id="1314674"/>
    <lineage>
        <taxon>Eukaryota</taxon>
        <taxon>Fungi</taxon>
        <taxon>Dikarya</taxon>
        <taxon>Basidiomycota</taxon>
        <taxon>Agaricomycotina</taxon>
        <taxon>Agaricomycetes</taxon>
        <taxon>Agaricomycetidae</taxon>
        <taxon>Agaricales</taxon>
        <taxon>Marasmiineae</taxon>
        <taxon>Physalacriaceae</taxon>
        <taxon>Cylindrobasidium</taxon>
    </lineage>
</organism>
<reference evidence="1 2" key="1">
    <citation type="journal article" date="2015" name="Fungal Genet. Biol.">
        <title>Evolution of novel wood decay mechanisms in Agaricales revealed by the genome sequences of Fistulina hepatica and Cylindrobasidium torrendii.</title>
        <authorList>
            <person name="Floudas D."/>
            <person name="Held B.W."/>
            <person name="Riley R."/>
            <person name="Nagy L.G."/>
            <person name="Koehler G."/>
            <person name="Ransdell A.S."/>
            <person name="Younus H."/>
            <person name="Chow J."/>
            <person name="Chiniquy J."/>
            <person name="Lipzen A."/>
            <person name="Tritt A."/>
            <person name="Sun H."/>
            <person name="Haridas S."/>
            <person name="LaButti K."/>
            <person name="Ohm R.A."/>
            <person name="Kues U."/>
            <person name="Blanchette R.A."/>
            <person name="Grigoriev I.V."/>
            <person name="Minto R.E."/>
            <person name="Hibbett D.S."/>
        </authorList>
    </citation>
    <scope>NUCLEOTIDE SEQUENCE [LARGE SCALE GENOMIC DNA]</scope>
    <source>
        <strain evidence="1 2">FP15055 ss-10</strain>
    </source>
</reference>
<gene>
    <name evidence="1" type="ORF">CYLTODRAFT_410569</name>
</gene>
<dbReference type="EMBL" id="KN880508">
    <property type="protein sequence ID" value="KIY68162.1"/>
    <property type="molecule type" value="Genomic_DNA"/>
</dbReference>
<dbReference type="AlphaFoldDB" id="A0A0D7BC92"/>
<evidence type="ECO:0000313" key="2">
    <source>
        <dbReference type="Proteomes" id="UP000054007"/>
    </source>
</evidence>